<protein>
    <submittedName>
        <fullName evidence="3">GNAT family N-acetyltransferase</fullName>
    </submittedName>
</protein>
<dbReference type="CDD" id="cd04301">
    <property type="entry name" value="NAT_SF"/>
    <property type="match status" value="1"/>
</dbReference>
<evidence type="ECO:0000259" key="1">
    <source>
        <dbReference type="PROSITE" id="PS51186"/>
    </source>
</evidence>
<evidence type="ECO:0000313" key="5">
    <source>
        <dbReference type="Proteomes" id="UP001256547"/>
    </source>
</evidence>
<dbReference type="PROSITE" id="PS51186">
    <property type="entry name" value="GNAT"/>
    <property type="match status" value="1"/>
</dbReference>
<sequence length="185" mass="20863">MITVRKAAPADAAALVAIYAPYVQETTITFDYEVPSAAEFAQKINETIYTYPYLVAEENGKILGYAYAHAYKERAAYDWAVEVSVYVDSKKHGQGTGKILYQTLETVLKKQNVAILTACITGGNQTSLRFHEKLGYQEVANFPKIGYKFDQWLDVVWLQKYLTEVEGTLPPFIPFSKLKDIESNL</sequence>
<gene>
    <name evidence="3" type="ORF">P7D36_11370</name>
    <name evidence="2" type="ORF">P7D39_09000</name>
</gene>
<organism evidence="3 4">
    <name type="scientific">Enterococcus dongliensis</name>
    <dbReference type="NCBI Taxonomy" id="2559925"/>
    <lineage>
        <taxon>Bacteria</taxon>
        <taxon>Bacillati</taxon>
        <taxon>Bacillota</taxon>
        <taxon>Bacilli</taxon>
        <taxon>Lactobacillales</taxon>
        <taxon>Enterococcaceae</taxon>
        <taxon>Enterococcus</taxon>
    </lineage>
</organism>
<dbReference type="AlphaFoldDB" id="A0AAW8TKC7"/>
<dbReference type="Proteomes" id="UP001245561">
    <property type="component" value="Unassembled WGS sequence"/>
</dbReference>
<dbReference type="Gene3D" id="3.40.630.30">
    <property type="match status" value="1"/>
</dbReference>
<dbReference type="InterPro" id="IPR000182">
    <property type="entry name" value="GNAT_dom"/>
</dbReference>
<reference evidence="3 5" key="1">
    <citation type="submission" date="2023-03" db="EMBL/GenBank/DDBJ databases">
        <authorList>
            <person name="Shen W."/>
            <person name="Cai J."/>
        </authorList>
    </citation>
    <scope>NUCLEOTIDE SEQUENCE</scope>
    <source>
        <strain evidence="3">P55-2</strain>
        <strain evidence="2 5">P72-2</strain>
    </source>
</reference>
<dbReference type="PANTHER" id="PTHR43072:SF8">
    <property type="entry name" value="ACYLTRANSFERASE FABY-RELATED"/>
    <property type="match status" value="1"/>
</dbReference>
<dbReference type="GO" id="GO:0016747">
    <property type="term" value="F:acyltransferase activity, transferring groups other than amino-acyl groups"/>
    <property type="evidence" value="ECO:0007669"/>
    <property type="project" value="InterPro"/>
</dbReference>
<evidence type="ECO:0000313" key="3">
    <source>
        <dbReference type="EMBL" id="MDT2638092.1"/>
    </source>
</evidence>
<dbReference type="Proteomes" id="UP001256547">
    <property type="component" value="Unassembled WGS sequence"/>
</dbReference>
<evidence type="ECO:0000313" key="2">
    <source>
        <dbReference type="EMBL" id="MDT2597139.1"/>
    </source>
</evidence>
<dbReference type="Pfam" id="PF13420">
    <property type="entry name" value="Acetyltransf_4"/>
    <property type="match status" value="1"/>
</dbReference>
<dbReference type="EMBL" id="JARPYR010000016">
    <property type="protein sequence ID" value="MDT2597139.1"/>
    <property type="molecule type" value="Genomic_DNA"/>
</dbReference>
<evidence type="ECO:0000313" key="4">
    <source>
        <dbReference type="Proteomes" id="UP001245561"/>
    </source>
</evidence>
<proteinExistence type="predicted"/>
<dbReference type="InterPro" id="IPR016181">
    <property type="entry name" value="Acyl_CoA_acyltransferase"/>
</dbReference>
<name>A0AAW8TKC7_9ENTE</name>
<keyword evidence="5" id="KW-1185">Reference proteome</keyword>
<feature type="domain" description="N-acetyltransferase" evidence="1">
    <location>
        <begin position="2"/>
        <end position="163"/>
    </location>
</feature>
<dbReference type="EMBL" id="JARPYT010000018">
    <property type="protein sequence ID" value="MDT2638092.1"/>
    <property type="molecule type" value="Genomic_DNA"/>
</dbReference>
<dbReference type="SUPFAM" id="SSF55729">
    <property type="entry name" value="Acyl-CoA N-acyltransferases (Nat)"/>
    <property type="match status" value="1"/>
</dbReference>
<accession>A0AAW8TKC7</accession>
<dbReference type="PANTHER" id="PTHR43072">
    <property type="entry name" value="N-ACETYLTRANSFERASE"/>
    <property type="match status" value="1"/>
</dbReference>
<dbReference type="RefSeq" id="WP_311859753.1">
    <property type="nucleotide sequence ID" value="NZ_JARPYR010000016.1"/>
</dbReference>
<comment type="caution">
    <text evidence="3">The sequence shown here is derived from an EMBL/GenBank/DDBJ whole genome shotgun (WGS) entry which is preliminary data.</text>
</comment>